<dbReference type="InterPro" id="IPR011604">
    <property type="entry name" value="PDDEXK-like_dom_sf"/>
</dbReference>
<proteinExistence type="predicted"/>
<dbReference type="Pfam" id="PF06023">
    <property type="entry name" value="Csa1"/>
    <property type="match status" value="1"/>
</dbReference>
<dbReference type="PaxDb" id="589924-Ferp_1846"/>
<reference evidence="2" key="1">
    <citation type="submission" date="2010-02" db="EMBL/GenBank/DDBJ databases">
        <title>Complete sequence of Ferroglobus placidus DSM 10642.</title>
        <authorList>
            <consortium name="US DOE Joint Genome Institute"/>
            <person name="Lucas S."/>
            <person name="Copeland A."/>
            <person name="Lapidus A."/>
            <person name="Cheng J.-F."/>
            <person name="Bruce D."/>
            <person name="Goodwin L."/>
            <person name="Pitluck S."/>
            <person name="Saunders E."/>
            <person name="Brettin T."/>
            <person name="Detter J.C."/>
            <person name="Han C."/>
            <person name="Tapia R."/>
            <person name="Larimer F."/>
            <person name="Land M."/>
            <person name="Hauser L."/>
            <person name="Kyrpides N."/>
            <person name="Ivanova N."/>
            <person name="Holmes D."/>
            <person name="Lovley D."/>
            <person name="Kyrpides N."/>
            <person name="Anderson I.J."/>
            <person name="Woyke T."/>
        </authorList>
    </citation>
    <scope>NUCLEOTIDE SEQUENCE [LARGE SCALE GENOMIC DNA]</scope>
    <source>
        <strain evidence="2">DSM 10642 / AEDII12DO</strain>
    </source>
</reference>
<keyword evidence="2" id="KW-1185">Reference proteome</keyword>
<dbReference type="RefSeq" id="WP_012966328.1">
    <property type="nucleotide sequence ID" value="NC_013849.1"/>
</dbReference>
<protein>
    <submittedName>
        <fullName evidence="1">CRISPR-associated protein, Csa1 family</fullName>
    </submittedName>
</protein>
<name>D3RZS6_FERPA</name>
<evidence type="ECO:0000313" key="2">
    <source>
        <dbReference type="Proteomes" id="UP000002613"/>
    </source>
</evidence>
<dbReference type="HOGENOM" id="CLU_905009_0_0_2"/>
<dbReference type="InterPro" id="IPR009260">
    <property type="entry name" value="CRISPR-ass_Csa1"/>
</dbReference>
<dbReference type="eggNOG" id="arCOG04195">
    <property type="taxonomic scope" value="Archaea"/>
</dbReference>
<sequence length="310" mass="36279">MYYLDVIEVKRLTRDLLPRVRENQIDERLRGWNWFESPVRPYSDELLLPVWDVATSICPTKRDAWIRHKILKRSVPTTIQQAKGFIVHKIISSMFLKAKKLVYLGYEELRDELIKSAEENLKMELGEMSKNLEIREKDVEELKDFCMKIAKWQATRIESKVLEVKAKYPFLNEESLVQLSFPIATETVVDGSLLGLSKYLRADAAWMLGGIIFDVKLGRKEDWHRLQVAGYALAFESVFERPVDIGCTVYVSRAGEGIRVDRDFYIVDDYLRSSFLEKRDELQMTLLRDVEPDVADKCPRYCVFRSYCLK</sequence>
<dbReference type="STRING" id="589924.Ferp_1846"/>
<dbReference type="EMBL" id="CP001899">
    <property type="protein sequence ID" value="ADC65989.1"/>
    <property type="molecule type" value="Genomic_DNA"/>
</dbReference>
<dbReference type="NCBIfam" id="TIGR01896">
    <property type="entry name" value="cas_AF1879"/>
    <property type="match status" value="1"/>
</dbReference>
<reference evidence="1 2" key="2">
    <citation type="journal article" date="2011" name="Stand. Genomic Sci.">
        <title>Complete genome sequence of Ferroglobus placidus AEDII12DO.</title>
        <authorList>
            <person name="Anderson I."/>
            <person name="Risso C."/>
            <person name="Holmes D."/>
            <person name="Lucas S."/>
            <person name="Copeland A."/>
            <person name="Lapidus A."/>
            <person name="Cheng J.F."/>
            <person name="Bruce D."/>
            <person name="Goodwin L."/>
            <person name="Pitluck S."/>
            <person name="Saunders E."/>
            <person name="Brettin T."/>
            <person name="Detter J.C."/>
            <person name="Han C."/>
            <person name="Tapia R."/>
            <person name="Larimer F."/>
            <person name="Land M."/>
            <person name="Hauser L."/>
            <person name="Woyke T."/>
            <person name="Lovley D."/>
            <person name="Kyrpides N."/>
            <person name="Ivanova N."/>
        </authorList>
    </citation>
    <scope>NUCLEOTIDE SEQUENCE [LARGE SCALE GENOMIC DNA]</scope>
    <source>
        <strain evidence="2">DSM 10642 / AEDII12DO</strain>
    </source>
</reference>
<gene>
    <name evidence="1" type="ordered locus">Ferp_1846</name>
</gene>
<accession>D3RZS6</accession>
<dbReference type="Gene3D" id="3.90.320.10">
    <property type="match status" value="1"/>
</dbReference>
<dbReference type="GeneID" id="8779375"/>
<dbReference type="AlphaFoldDB" id="D3RZS6"/>
<evidence type="ECO:0000313" key="1">
    <source>
        <dbReference type="EMBL" id="ADC65989.1"/>
    </source>
</evidence>
<dbReference type="OrthoDB" id="19284at2157"/>
<dbReference type="KEGG" id="fpl:Ferp_1846"/>
<organism evidence="1 2">
    <name type="scientific">Ferroglobus placidus (strain DSM 10642 / AEDII12DO)</name>
    <dbReference type="NCBI Taxonomy" id="589924"/>
    <lineage>
        <taxon>Archaea</taxon>
        <taxon>Methanobacteriati</taxon>
        <taxon>Methanobacteriota</taxon>
        <taxon>Archaeoglobi</taxon>
        <taxon>Archaeoglobales</taxon>
        <taxon>Archaeoglobaceae</taxon>
        <taxon>Ferroglobus</taxon>
    </lineage>
</organism>
<dbReference type="Proteomes" id="UP000002613">
    <property type="component" value="Chromosome"/>
</dbReference>